<dbReference type="NCBIfam" id="TIGR00654">
    <property type="entry name" value="PhzF_family"/>
    <property type="match status" value="1"/>
</dbReference>
<dbReference type="EMBL" id="JBHTBQ010000033">
    <property type="protein sequence ID" value="MFC7421032.1"/>
    <property type="molecule type" value="Genomic_DNA"/>
</dbReference>
<accession>A0ABW2QZD8</accession>
<evidence type="ECO:0000256" key="2">
    <source>
        <dbReference type="ARBA" id="ARBA00023235"/>
    </source>
</evidence>
<dbReference type="PANTHER" id="PTHR13774">
    <property type="entry name" value="PHENAZINE BIOSYNTHESIS PROTEIN"/>
    <property type="match status" value="1"/>
</dbReference>
<dbReference type="Pfam" id="PF02567">
    <property type="entry name" value="PhzC-PhzF"/>
    <property type="match status" value="1"/>
</dbReference>
<dbReference type="PIRSF" id="PIRSF016184">
    <property type="entry name" value="PhzC_PhzF"/>
    <property type="match status" value="1"/>
</dbReference>
<protein>
    <submittedName>
        <fullName evidence="3">PhzF family phenazine biosynthesis protein</fullName>
    </submittedName>
</protein>
<comment type="similarity">
    <text evidence="1">Belongs to the PhzF family.</text>
</comment>
<name>A0ABW2QZD8_9NEIS</name>
<dbReference type="SUPFAM" id="SSF54506">
    <property type="entry name" value="Diaminopimelate epimerase-like"/>
    <property type="match status" value="1"/>
</dbReference>
<keyword evidence="4" id="KW-1185">Reference proteome</keyword>
<dbReference type="RefSeq" id="WP_380188609.1">
    <property type="nucleotide sequence ID" value="NZ_JBHTBQ010000033.1"/>
</dbReference>
<evidence type="ECO:0000256" key="1">
    <source>
        <dbReference type="ARBA" id="ARBA00008270"/>
    </source>
</evidence>
<dbReference type="Gene3D" id="3.10.310.10">
    <property type="entry name" value="Diaminopimelate Epimerase, Chain A, domain 1"/>
    <property type="match status" value="2"/>
</dbReference>
<dbReference type="Proteomes" id="UP001596473">
    <property type="component" value="Unassembled WGS sequence"/>
</dbReference>
<evidence type="ECO:0000313" key="4">
    <source>
        <dbReference type="Proteomes" id="UP001596473"/>
    </source>
</evidence>
<keyword evidence="2" id="KW-0413">Isomerase</keyword>
<organism evidence="3 4">
    <name type="scientific">Iodobacter arcticus</name>
    <dbReference type="NCBI Taxonomy" id="590593"/>
    <lineage>
        <taxon>Bacteria</taxon>
        <taxon>Pseudomonadati</taxon>
        <taxon>Pseudomonadota</taxon>
        <taxon>Betaproteobacteria</taxon>
        <taxon>Neisseriales</taxon>
        <taxon>Chitinibacteraceae</taxon>
        <taxon>Iodobacter</taxon>
    </lineage>
</organism>
<gene>
    <name evidence="3" type="ORF">ACFQNF_14295</name>
</gene>
<dbReference type="InterPro" id="IPR003719">
    <property type="entry name" value="Phenazine_PhzF-like"/>
</dbReference>
<comment type="caution">
    <text evidence="3">The sequence shown here is derived from an EMBL/GenBank/DDBJ whole genome shotgun (WGS) entry which is preliminary data.</text>
</comment>
<proteinExistence type="inferred from homology"/>
<reference evidence="4" key="1">
    <citation type="journal article" date="2019" name="Int. J. Syst. Evol. Microbiol.">
        <title>The Global Catalogue of Microorganisms (GCM) 10K type strain sequencing project: providing services to taxonomists for standard genome sequencing and annotation.</title>
        <authorList>
            <consortium name="The Broad Institute Genomics Platform"/>
            <consortium name="The Broad Institute Genome Sequencing Center for Infectious Disease"/>
            <person name="Wu L."/>
            <person name="Ma J."/>
        </authorList>
    </citation>
    <scope>NUCLEOTIDE SEQUENCE [LARGE SCALE GENOMIC DNA]</scope>
    <source>
        <strain evidence="4">CCUG 62945</strain>
    </source>
</reference>
<dbReference type="PANTHER" id="PTHR13774:SF39">
    <property type="entry name" value="BIOSYNTHESIS PROTEIN, PUTATIVE-RELATED"/>
    <property type="match status" value="1"/>
</dbReference>
<sequence>MKIRAYTLNAFAKTSQGGNPAGVVFDADALTESQMHEIARIIGFSETAFLMKSSVADFKVRFFTPTDEVDLCGHATIATFFALAKLGFVRPGQYTQETKAGLMKVVVADDLSILMDQKAPSFFDVLEPADIAGSLNLNVNELMAGMPVQIVSTGIRDIMVPVKSLKILHEMKPDFDRVADISRQRNVVGFHVFTLETLNEGMAHCRNLAPLYGIPEESATGTSNGALASYLFQQGLVNSLQAKKIVMEQGYSMEMPSEVVVSLTTEGNTILQVKVGGKALNLTEREIELSCSK</sequence>
<evidence type="ECO:0000313" key="3">
    <source>
        <dbReference type="EMBL" id="MFC7421032.1"/>
    </source>
</evidence>